<dbReference type="STRING" id="1531966.A0A0A1SKN7"/>
<dbReference type="FunFam" id="3.40.309.10:FF:000009">
    <property type="entry name" value="Aldehyde dehydrogenase A"/>
    <property type="match status" value="1"/>
</dbReference>
<dbReference type="SUPFAM" id="SSF53720">
    <property type="entry name" value="ALDH-like"/>
    <property type="match status" value="1"/>
</dbReference>
<dbReference type="HOGENOM" id="CLU_005391_0_0_1"/>
<dbReference type="Proteomes" id="UP000039046">
    <property type="component" value="Unassembled WGS sequence"/>
</dbReference>
<dbReference type="PANTHER" id="PTHR11699">
    <property type="entry name" value="ALDEHYDE DEHYDROGENASE-RELATED"/>
    <property type="match status" value="1"/>
</dbReference>
<evidence type="ECO:0000256" key="3">
    <source>
        <dbReference type="ARBA" id="ARBA00024226"/>
    </source>
</evidence>
<dbReference type="Gene3D" id="3.40.309.10">
    <property type="entry name" value="Aldehyde Dehydrogenase, Chain A, domain 2"/>
    <property type="match status" value="1"/>
</dbReference>
<evidence type="ECO:0000256" key="1">
    <source>
        <dbReference type="ARBA" id="ARBA00009986"/>
    </source>
</evidence>
<dbReference type="Gene3D" id="3.40.605.10">
    <property type="entry name" value="Aldehyde Dehydrogenase, Chain A, domain 1"/>
    <property type="match status" value="1"/>
</dbReference>
<dbReference type="InterPro" id="IPR016160">
    <property type="entry name" value="Ald_DH_CS_CYS"/>
</dbReference>
<dbReference type="InterPro" id="IPR015590">
    <property type="entry name" value="Aldehyde_DH_dom"/>
</dbReference>
<dbReference type="Pfam" id="PF00171">
    <property type="entry name" value="Aldedh"/>
    <property type="match status" value="1"/>
</dbReference>
<name>A0A0A1SKN7_9HYPO</name>
<evidence type="ECO:0000256" key="2">
    <source>
        <dbReference type="ARBA" id="ARBA00023002"/>
    </source>
</evidence>
<dbReference type="InterPro" id="IPR016163">
    <property type="entry name" value="Ald_DH_C"/>
</dbReference>
<evidence type="ECO:0000313" key="9">
    <source>
        <dbReference type="Proteomes" id="UP000039046"/>
    </source>
</evidence>
<dbReference type="InterPro" id="IPR016161">
    <property type="entry name" value="Ald_DH/histidinol_DH"/>
</dbReference>
<keyword evidence="9" id="KW-1185">Reference proteome</keyword>
<proteinExistence type="inferred from homology"/>
<feature type="active site" evidence="5">
    <location>
        <position position="249"/>
    </location>
</feature>
<comment type="similarity">
    <text evidence="1 6">Belongs to the aldehyde dehydrogenase family.</text>
</comment>
<dbReference type="PROSITE" id="PS00070">
    <property type="entry name" value="ALDEHYDE_DEHYDR_CYS"/>
    <property type="match status" value="1"/>
</dbReference>
<dbReference type="InterPro" id="IPR016162">
    <property type="entry name" value="Ald_DH_N"/>
</dbReference>
<dbReference type="PROSITE" id="PS00687">
    <property type="entry name" value="ALDEHYDE_DEHYDR_GLU"/>
    <property type="match status" value="1"/>
</dbReference>
<dbReference type="EMBL" id="CDHN01000001">
    <property type="protein sequence ID" value="CEJ80798.1"/>
    <property type="molecule type" value="Genomic_DNA"/>
</dbReference>
<dbReference type="GO" id="GO:0004029">
    <property type="term" value="F:aldehyde dehydrogenase (NAD+) activity"/>
    <property type="evidence" value="ECO:0007669"/>
    <property type="project" value="UniProtKB-EC"/>
</dbReference>
<evidence type="ECO:0000256" key="6">
    <source>
        <dbReference type="RuleBase" id="RU003345"/>
    </source>
</evidence>
<protein>
    <recommendedName>
        <fullName evidence="3">aldehyde dehydrogenase (NAD(+))</fullName>
        <ecNumber evidence="3">1.2.1.3</ecNumber>
    </recommendedName>
</protein>
<keyword evidence="2 6" id="KW-0560">Oxidoreductase</keyword>
<accession>A0A0A1SKN7</accession>
<dbReference type="EC" id="1.2.1.3" evidence="3"/>
<organism evidence="8 9">
    <name type="scientific">[Torrubiella] hemipterigena</name>
    <dbReference type="NCBI Taxonomy" id="1531966"/>
    <lineage>
        <taxon>Eukaryota</taxon>
        <taxon>Fungi</taxon>
        <taxon>Dikarya</taxon>
        <taxon>Ascomycota</taxon>
        <taxon>Pezizomycotina</taxon>
        <taxon>Sordariomycetes</taxon>
        <taxon>Hypocreomycetidae</taxon>
        <taxon>Hypocreales</taxon>
        <taxon>Clavicipitaceae</taxon>
        <taxon>Clavicipitaceae incertae sedis</taxon>
        <taxon>'Torrubiella' clade</taxon>
    </lineage>
</organism>
<feature type="domain" description="Aldehyde dehydrogenase" evidence="7">
    <location>
        <begin position="17"/>
        <end position="488"/>
    </location>
</feature>
<comment type="catalytic activity">
    <reaction evidence="4">
        <text>an aldehyde + NAD(+) + H2O = a carboxylate + NADH + 2 H(+)</text>
        <dbReference type="Rhea" id="RHEA:16185"/>
        <dbReference type="ChEBI" id="CHEBI:15377"/>
        <dbReference type="ChEBI" id="CHEBI:15378"/>
        <dbReference type="ChEBI" id="CHEBI:17478"/>
        <dbReference type="ChEBI" id="CHEBI:29067"/>
        <dbReference type="ChEBI" id="CHEBI:57540"/>
        <dbReference type="ChEBI" id="CHEBI:57945"/>
        <dbReference type="EC" id="1.2.1.3"/>
    </reaction>
</comment>
<evidence type="ECO:0000313" key="8">
    <source>
        <dbReference type="EMBL" id="CEJ80798.1"/>
    </source>
</evidence>
<evidence type="ECO:0000256" key="4">
    <source>
        <dbReference type="ARBA" id="ARBA00049194"/>
    </source>
</evidence>
<dbReference type="AlphaFoldDB" id="A0A0A1SKN7"/>
<dbReference type="OrthoDB" id="310895at2759"/>
<reference evidence="8 9" key="1">
    <citation type="journal article" date="2015" name="Genome Announc.">
        <title>Draft Genome Sequence and Gene Annotation of the Entomopathogenic Fungus Verticillium hemipterigenum.</title>
        <authorList>
            <person name="Horn F."/>
            <person name="Habel A."/>
            <person name="Scharf D.H."/>
            <person name="Dworschak J."/>
            <person name="Brakhage A.A."/>
            <person name="Guthke R."/>
            <person name="Hertweck C."/>
            <person name="Linde J."/>
        </authorList>
    </citation>
    <scope>NUCLEOTIDE SEQUENCE [LARGE SCALE GENOMIC DNA]</scope>
</reference>
<sequence length="516" mass="54585">MKTVYQLWVEGKETAGNGEIIQVENPATGEIIAQCHSASDEDVEAAVQHAHKVYKSGVWSKASRHVRADVLDKVAELLTESLPSLIALEVDQTGRAIREMKAQVPSLVRWFRYYASVLRTEECSVLPTSGKLHNWIDRVALGVVVQITPFNHPLLIAVKKLAPALAAGNSVILKPSELTPITSLLLGPILSKAGLPDGAFTVLPGLGATTGKALVSHRLVRKVDVTGGTNAGRAIGSIVGGNLTRYTAELGGKAPLVIFKDASIDAAVNGVAFGSFIASGQTCVAATRIIVHKDIIGQVTAALKAKAESIYERMAAPTHPESTMGPLISAKQLANVEALVNDAGQSGANILCGGQRMTGTSPVDGTDFSKGYFYSPTIITSSKDCNVLTTRVWKEEAFGPAIVLVSFDSDEEAVQLANDSEYGLGAALWTTDLSKAFRISEEIDAGIVWVNTHHRNDPSSPWGGASTSSGVGSENGLDAYHAYTTAKSTIINYASTGESLAADDWFRVGTGNIRYG</sequence>
<dbReference type="InterPro" id="IPR029510">
    <property type="entry name" value="Ald_DH_CS_GLU"/>
</dbReference>
<evidence type="ECO:0000256" key="5">
    <source>
        <dbReference type="PROSITE-ProRule" id="PRU10007"/>
    </source>
</evidence>
<dbReference type="FunFam" id="3.40.605.10:FF:000007">
    <property type="entry name" value="NAD/NADP-dependent betaine aldehyde dehydrogenase"/>
    <property type="match status" value="1"/>
</dbReference>
<gene>
    <name evidence="8" type="ORF">VHEMI00963</name>
</gene>
<evidence type="ECO:0000259" key="7">
    <source>
        <dbReference type="Pfam" id="PF00171"/>
    </source>
</evidence>